<evidence type="ECO:0000313" key="1">
    <source>
        <dbReference type="EMBL" id="KAJ1164498.1"/>
    </source>
</evidence>
<gene>
    <name evidence="1" type="ORF">NDU88_004935</name>
</gene>
<reference evidence="1" key="1">
    <citation type="journal article" date="2022" name="bioRxiv">
        <title>Sequencing and chromosome-scale assembly of the giantPleurodeles waltlgenome.</title>
        <authorList>
            <person name="Brown T."/>
            <person name="Elewa A."/>
            <person name="Iarovenko S."/>
            <person name="Subramanian E."/>
            <person name="Araus A.J."/>
            <person name="Petzold A."/>
            <person name="Susuki M."/>
            <person name="Suzuki K.-i.T."/>
            <person name="Hayashi T."/>
            <person name="Toyoda A."/>
            <person name="Oliveira C."/>
            <person name="Osipova E."/>
            <person name="Leigh N.D."/>
            <person name="Simon A."/>
            <person name="Yun M.H."/>
        </authorList>
    </citation>
    <scope>NUCLEOTIDE SEQUENCE</scope>
    <source>
        <strain evidence="1">20211129_DDA</strain>
        <tissue evidence="1">Liver</tissue>
    </source>
</reference>
<evidence type="ECO:0000313" key="2">
    <source>
        <dbReference type="Proteomes" id="UP001066276"/>
    </source>
</evidence>
<proteinExistence type="predicted"/>
<sequence length="167" mass="18434">MGFQLLEETQRGRVWGCLFSSNKVSFNNVLNPGSFLKSGDEDGIHMFIKVLDLTCGTGSSFNPCSLAFSVCCVVLRTGKEPIEIGEADLYWTCFVLGFRGLQVLILGILAPVWCVGDGVRDCKRAIEKTEALWSTRAHVLALFLVPGKRHGVWSVNDKEVTVCTIYI</sequence>
<protein>
    <submittedName>
        <fullName evidence="1">Uncharacterized protein</fullName>
    </submittedName>
</protein>
<keyword evidence="2" id="KW-1185">Reference proteome</keyword>
<dbReference type="Proteomes" id="UP001066276">
    <property type="component" value="Chromosome 4_2"/>
</dbReference>
<name>A0AAV7SK85_PLEWA</name>
<comment type="caution">
    <text evidence="1">The sequence shown here is derived from an EMBL/GenBank/DDBJ whole genome shotgun (WGS) entry which is preliminary data.</text>
</comment>
<accession>A0AAV7SK85</accession>
<dbReference type="AlphaFoldDB" id="A0AAV7SK85"/>
<organism evidence="1 2">
    <name type="scientific">Pleurodeles waltl</name>
    <name type="common">Iberian ribbed newt</name>
    <dbReference type="NCBI Taxonomy" id="8319"/>
    <lineage>
        <taxon>Eukaryota</taxon>
        <taxon>Metazoa</taxon>
        <taxon>Chordata</taxon>
        <taxon>Craniata</taxon>
        <taxon>Vertebrata</taxon>
        <taxon>Euteleostomi</taxon>
        <taxon>Amphibia</taxon>
        <taxon>Batrachia</taxon>
        <taxon>Caudata</taxon>
        <taxon>Salamandroidea</taxon>
        <taxon>Salamandridae</taxon>
        <taxon>Pleurodelinae</taxon>
        <taxon>Pleurodeles</taxon>
    </lineage>
</organism>
<dbReference type="EMBL" id="JANPWB010000008">
    <property type="protein sequence ID" value="KAJ1164498.1"/>
    <property type="molecule type" value="Genomic_DNA"/>
</dbReference>